<name>A0A7U0N6X1_SERPR</name>
<protein>
    <submittedName>
        <fullName evidence="1">Cell envelope integrity protein TolA</fullName>
    </submittedName>
</protein>
<dbReference type="Gene3D" id="3.30.1150.10">
    <property type="match status" value="1"/>
</dbReference>
<evidence type="ECO:0000313" key="2">
    <source>
        <dbReference type="Proteomes" id="UP000596176"/>
    </source>
</evidence>
<dbReference type="RefSeq" id="WP_207977669.1">
    <property type="nucleotide sequence ID" value="NZ_CP068391.1"/>
</dbReference>
<dbReference type="EMBL" id="CP068391">
    <property type="protein sequence ID" value="QQX53637.1"/>
    <property type="molecule type" value="Genomic_DNA"/>
</dbReference>
<organism evidence="1 2">
    <name type="scientific">Serratia proteamaculans</name>
    <dbReference type="NCBI Taxonomy" id="28151"/>
    <lineage>
        <taxon>Bacteria</taxon>
        <taxon>Pseudomonadati</taxon>
        <taxon>Pseudomonadota</taxon>
        <taxon>Gammaproteobacteria</taxon>
        <taxon>Enterobacterales</taxon>
        <taxon>Yersiniaceae</taxon>
        <taxon>Serratia</taxon>
    </lineage>
</organism>
<proteinExistence type="predicted"/>
<dbReference type="NCBIfam" id="TIGR02794">
    <property type="entry name" value="tolA_full"/>
    <property type="match status" value="1"/>
</dbReference>
<dbReference type="Proteomes" id="UP000596176">
    <property type="component" value="Chromosome"/>
</dbReference>
<dbReference type="GO" id="GO:0043213">
    <property type="term" value="P:bacteriocin transport"/>
    <property type="evidence" value="ECO:0007669"/>
    <property type="project" value="InterPro"/>
</dbReference>
<dbReference type="InterPro" id="IPR014161">
    <property type="entry name" value="Tol-Pal_TolA"/>
</dbReference>
<accession>A0A7U0N6X1</accession>
<gene>
    <name evidence="1" type="primary">tolA</name>
    <name evidence="1" type="ORF">JKX24_00975</name>
</gene>
<sequence>MRKSLIVALGVMMLAGCSKSHSEIKSGASGEGVDDLFATLEGKTAPAPAGGVNAYAMQIKSAIQSHLHDAGLYAGKECSLRITLAPDGMLIAVRAEGGDPALCRAAIKATTNARFPKPPSQVVYGDFKNAVLEFRPQ</sequence>
<dbReference type="SUPFAM" id="SSF74653">
    <property type="entry name" value="TolA/TonB C-terminal domain"/>
    <property type="match status" value="1"/>
</dbReference>
<dbReference type="Pfam" id="PF06519">
    <property type="entry name" value="TolA"/>
    <property type="match status" value="1"/>
</dbReference>
<dbReference type="GO" id="GO:0016020">
    <property type="term" value="C:membrane"/>
    <property type="evidence" value="ECO:0007669"/>
    <property type="project" value="InterPro"/>
</dbReference>
<evidence type="ECO:0000313" key="1">
    <source>
        <dbReference type="EMBL" id="QQX53637.1"/>
    </source>
</evidence>
<reference evidence="1 2" key="1">
    <citation type="submission" date="2021-01" db="EMBL/GenBank/DDBJ databases">
        <title>Chromosome sequence of Serratia proteamaculans strain 94 rif-r, isolated from spoiled beef.</title>
        <authorList>
            <person name="Zaytseva Y.V."/>
            <person name="Iablokov S.N."/>
            <person name="Klyukina A."/>
        </authorList>
    </citation>
    <scope>NUCLEOTIDE SEQUENCE [LARGE SCALE GENOMIC DNA]</scope>
    <source>
        <strain evidence="1 2">94 rif-r</strain>
    </source>
</reference>
<dbReference type="AlphaFoldDB" id="A0A7U0N6X1"/>
<dbReference type="GO" id="GO:0019534">
    <property type="term" value="F:toxin transmembrane transporter activity"/>
    <property type="evidence" value="ECO:0007669"/>
    <property type="project" value="InterPro"/>
</dbReference>
<dbReference type="PROSITE" id="PS51257">
    <property type="entry name" value="PROKAR_LIPOPROTEIN"/>
    <property type="match status" value="1"/>
</dbReference>